<reference evidence="1 2" key="1">
    <citation type="submission" date="2019-09" db="EMBL/GenBank/DDBJ databases">
        <title>Taxonomic organization of the family Brucellaceae based on a phylogenomic approach.</title>
        <authorList>
            <person name="Leclercq S."/>
            <person name="Cloeckaert A."/>
            <person name="Zygmunt M.S."/>
        </authorList>
    </citation>
    <scope>NUCLEOTIDE SEQUENCE [LARGE SCALE GENOMIC DNA]</scope>
    <source>
        <strain evidence="1 2">LMG 3313</strain>
    </source>
</reference>
<dbReference type="AlphaFoldDB" id="A0A6L3Z068"/>
<accession>A0A6L3Z068</accession>
<evidence type="ECO:0000313" key="2">
    <source>
        <dbReference type="Proteomes" id="UP000481876"/>
    </source>
</evidence>
<evidence type="ECO:0000313" key="1">
    <source>
        <dbReference type="EMBL" id="KAB2763071.1"/>
    </source>
</evidence>
<sequence>MLLSKPELDERNRLLDEVFHGRMTPDDAEQEASRLNLRPFSCEPDVNLFNPLDLPTWSLAMTVAWVTWRNLDHVRLSWPEYCKGCWEWRWHHSRIPVPAENSWKEVEGWELKQRQPHSLHFQGLMEAVDDLWPDNELKVLSVKSAKEQLWKSLINEDIKAIAVNHLSGSAPLVVPFHEFDKLEPISDRNGNDELRFSTDLLQRGYHSVSFRLTDILRIWPSLDQVSTSRIGAPYRYDWPMFQDYAISVLEQEGDFNPALDTKWNQAALEKRMAEWCSKNWGKEPSEMSIRTQVKASVKRFREIRQG</sequence>
<name>A0A6L3Z068_BRUAN</name>
<comment type="caution">
    <text evidence="1">The sequence shown here is derived from an EMBL/GenBank/DDBJ whole genome shotgun (WGS) entry which is preliminary data.</text>
</comment>
<dbReference type="EMBL" id="WBWS01000028">
    <property type="protein sequence ID" value="KAB2763071.1"/>
    <property type="molecule type" value="Genomic_DNA"/>
</dbReference>
<gene>
    <name evidence="1" type="ORF">F9L04_21795</name>
</gene>
<proteinExistence type="predicted"/>
<dbReference type="Proteomes" id="UP000481876">
    <property type="component" value="Unassembled WGS sequence"/>
</dbReference>
<organism evidence="1 2">
    <name type="scientific">Brucella anthropi</name>
    <name type="common">Ochrobactrum anthropi</name>
    <dbReference type="NCBI Taxonomy" id="529"/>
    <lineage>
        <taxon>Bacteria</taxon>
        <taxon>Pseudomonadati</taxon>
        <taxon>Pseudomonadota</taxon>
        <taxon>Alphaproteobacteria</taxon>
        <taxon>Hyphomicrobiales</taxon>
        <taxon>Brucellaceae</taxon>
        <taxon>Brucella/Ochrobactrum group</taxon>
        <taxon>Brucella</taxon>
    </lineage>
</organism>
<dbReference type="RefSeq" id="WP_151664246.1">
    <property type="nucleotide sequence ID" value="NZ_CP103345.1"/>
</dbReference>
<protein>
    <submittedName>
        <fullName evidence="1">Uncharacterized protein</fullName>
    </submittedName>
</protein>